<dbReference type="Proteomes" id="UP000032515">
    <property type="component" value="Unassembled WGS sequence"/>
</dbReference>
<dbReference type="RefSeq" id="WP_044414801.1">
    <property type="nucleotide sequence ID" value="NZ_JXXE01000419.1"/>
</dbReference>
<protein>
    <submittedName>
        <fullName evidence="1">Uncharacterized protein</fullName>
    </submittedName>
</protein>
<gene>
    <name evidence="1" type="ORF">OO17_20035</name>
</gene>
<evidence type="ECO:0000313" key="1">
    <source>
        <dbReference type="EMBL" id="KIZ39563.1"/>
    </source>
</evidence>
<name>A0A0D7EFP7_RHOPL</name>
<accession>A0A0D7EFP7</accession>
<sequence>MLEALSELRAVFSGYSVHIGGFFLTAVPHTVQQVLMGRFGSDHRTKTSTLAFCRPWFVLLIKVPCHKKRCIALHEAPI</sequence>
<dbReference type="PATRIC" id="fig|1076.23.peg.4640"/>
<organism evidence="1 2">
    <name type="scientific">Rhodopseudomonas palustris</name>
    <dbReference type="NCBI Taxonomy" id="1076"/>
    <lineage>
        <taxon>Bacteria</taxon>
        <taxon>Pseudomonadati</taxon>
        <taxon>Pseudomonadota</taxon>
        <taxon>Alphaproteobacteria</taxon>
        <taxon>Hyphomicrobiales</taxon>
        <taxon>Nitrobacteraceae</taxon>
        <taxon>Rhodopseudomonas</taxon>
    </lineage>
</organism>
<dbReference type="EMBL" id="JXXE01000419">
    <property type="protein sequence ID" value="KIZ39563.1"/>
    <property type="molecule type" value="Genomic_DNA"/>
</dbReference>
<proteinExistence type="predicted"/>
<evidence type="ECO:0000313" key="2">
    <source>
        <dbReference type="Proteomes" id="UP000032515"/>
    </source>
</evidence>
<comment type="caution">
    <text evidence="1">The sequence shown here is derived from an EMBL/GenBank/DDBJ whole genome shotgun (WGS) entry which is preliminary data.</text>
</comment>
<reference evidence="1 2" key="1">
    <citation type="submission" date="2014-11" db="EMBL/GenBank/DDBJ databases">
        <title>Genomics and ecophysiology of heterotrophic nitrogen fixing bacteria isolated from estuarine surface water.</title>
        <authorList>
            <person name="Bentzon-Tilia M."/>
            <person name="Severin I."/>
            <person name="Hansen L.H."/>
            <person name="Riemann L."/>
        </authorList>
    </citation>
    <scope>NUCLEOTIDE SEQUENCE [LARGE SCALE GENOMIC DNA]</scope>
    <source>
        <strain evidence="1 2">BAL398</strain>
    </source>
</reference>
<dbReference type="AlphaFoldDB" id="A0A0D7EFP7"/>